<accession>A0A2U2RGZ7</accession>
<name>A0A2U2RGZ7_9MICO</name>
<dbReference type="SUPFAM" id="SSF140453">
    <property type="entry name" value="EsxAB dimer-like"/>
    <property type="match status" value="1"/>
</dbReference>
<organism evidence="1 2">
    <name type="scientific">Brachybacterium endophyticum</name>
    <dbReference type="NCBI Taxonomy" id="2182385"/>
    <lineage>
        <taxon>Bacteria</taxon>
        <taxon>Bacillati</taxon>
        <taxon>Actinomycetota</taxon>
        <taxon>Actinomycetes</taxon>
        <taxon>Micrococcales</taxon>
        <taxon>Dermabacteraceae</taxon>
        <taxon>Brachybacterium</taxon>
    </lineage>
</organism>
<evidence type="ECO:0000313" key="1">
    <source>
        <dbReference type="EMBL" id="PWH05045.1"/>
    </source>
</evidence>
<dbReference type="Gene3D" id="1.10.287.1060">
    <property type="entry name" value="ESAT-6-like"/>
    <property type="match status" value="1"/>
</dbReference>
<gene>
    <name evidence="1" type="ORF">DEO23_15500</name>
</gene>
<keyword evidence="2" id="KW-1185">Reference proteome</keyword>
<dbReference type="EMBL" id="QFKX01000008">
    <property type="protein sequence ID" value="PWH05045.1"/>
    <property type="molecule type" value="Genomic_DNA"/>
</dbReference>
<evidence type="ECO:0008006" key="3">
    <source>
        <dbReference type="Google" id="ProtNLM"/>
    </source>
</evidence>
<dbReference type="Proteomes" id="UP000245590">
    <property type="component" value="Unassembled WGS sequence"/>
</dbReference>
<proteinExistence type="predicted"/>
<dbReference type="OrthoDB" id="5244663at2"/>
<dbReference type="InterPro" id="IPR036689">
    <property type="entry name" value="ESAT-6-like_sf"/>
</dbReference>
<reference evidence="1 2" key="1">
    <citation type="submission" date="2018-05" db="EMBL/GenBank/DDBJ databases">
        <title>Brachybacterium sp. M1HQ-2T, whole genome shotgun sequence.</title>
        <authorList>
            <person name="Tuo L."/>
        </authorList>
    </citation>
    <scope>NUCLEOTIDE SEQUENCE [LARGE SCALE GENOMIC DNA]</scope>
    <source>
        <strain evidence="1 2">M1HQ-2</strain>
    </source>
</reference>
<sequence length="83" mass="8917">MDVEQVQQIAKQLSDAAEDITTIEKDLTSGLRDVDWEGPDADDFRGTWESDVVPALQQIMKAVEALGSSAAKNASEQAAVSSH</sequence>
<evidence type="ECO:0000313" key="2">
    <source>
        <dbReference type="Proteomes" id="UP000245590"/>
    </source>
</evidence>
<comment type="caution">
    <text evidence="1">The sequence shown here is derived from an EMBL/GenBank/DDBJ whole genome shotgun (WGS) entry which is preliminary data.</text>
</comment>
<protein>
    <recommendedName>
        <fullName evidence="3">WXG100 family type VII secretion target</fullName>
    </recommendedName>
</protein>
<dbReference type="AlphaFoldDB" id="A0A2U2RGZ7"/>